<evidence type="ECO:0000256" key="5">
    <source>
        <dbReference type="ARBA" id="ARBA00022692"/>
    </source>
</evidence>
<dbReference type="EMBL" id="PQSP01000003">
    <property type="protein sequence ID" value="RUS66864.1"/>
    <property type="molecule type" value="Genomic_DNA"/>
</dbReference>
<evidence type="ECO:0000256" key="1">
    <source>
        <dbReference type="ARBA" id="ARBA00004370"/>
    </source>
</evidence>
<dbReference type="PANTHER" id="PTHR35851:SF1">
    <property type="entry name" value="CELL DIVISION PROTEIN FTSQ"/>
    <property type="match status" value="1"/>
</dbReference>
<evidence type="ECO:0000256" key="9">
    <source>
        <dbReference type="HAMAP-Rule" id="MF_00911"/>
    </source>
</evidence>
<dbReference type="InterPro" id="IPR026579">
    <property type="entry name" value="FtsQ"/>
</dbReference>
<feature type="transmembrane region" description="Helical" evidence="9">
    <location>
        <begin position="20"/>
        <end position="40"/>
    </location>
</feature>
<evidence type="ECO:0000256" key="3">
    <source>
        <dbReference type="ARBA" id="ARBA00022519"/>
    </source>
</evidence>
<keyword evidence="2 9" id="KW-1003">Cell membrane</keyword>
<dbReference type="InterPro" id="IPR034746">
    <property type="entry name" value="POTRA"/>
</dbReference>
<dbReference type="GO" id="GO:0032153">
    <property type="term" value="C:cell division site"/>
    <property type="evidence" value="ECO:0007669"/>
    <property type="project" value="UniProtKB-UniRule"/>
</dbReference>
<feature type="domain" description="POTRA" evidence="10">
    <location>
        <begin position="45"/>
        <end position="115"/>
    </location>
</feature>
<comment type="subcellular location">
    <subcellularLocation>
        <location evidence="9">Cell inner membrane</location>
        <topology evidence="9">Single-pass type II membrane protein</topology>
    </subcellularLocation>
    <subcellularLocation>
        <location evidence="1">Membrane</location>
    </subcellularLocation>
    <text evidence="9">Localizes to the division septum.</text>
</comment>
<protein>
    <recommendedName>
        <fullName evidence="9">Cell division protein FtsQ</fullName>
    </recommendedName>
</protein>
<comment type="subunit">
    <text evidence="9">Part of a complex composed of FtsB, FtsL and FtsQ.</text>
</comment>
<dbReference type="Pfam" id="PF08478">
    <property type="entry name" value="POTRA_1"/>
    <property type="match status" value="1"/>
</dbReference>
<comment type="similarity">
    <text evidence="9">Belongs to the FtsQ/DivIB family. FtsQ subfamily.</text>
</comment>
<keyword evidence="7 9" id="KW-0472">Membrane</keyword>
<name>A0A433SE05_9BURK</name>
<dbReference type="Pfam" id="PF03799">
    <property type="entry name" value="FtsQ_DivIB_C"/>
    <property type="match status" value="1"/>
</dbReference>
<evidence type="ECO:0000313" key="12">
    <source>
        <dbReference type="Proteomes" id="UP000286947"/>
    </source>
</evidence>
<keyword evidence="5 9" id="KW-0812">Transmembrane</keyword>
<dbReference type="InterPro" id="IPR013685">
    <property type="entry name" value="POTRA_FtsQ_type"/>
</dbReference>
<dbReference type="PROSITE" id="PS51779">
    <property type="entry name" value="POTRA"/>
    <property type="match status" value="1"/>
</dbReference>
<dbReference type="GO" id="GO:0090529">
    <property type="term" value="P:cell septum assembly"/>
    <property type="evidence" value="ECO:0007669"/>
    <property type="project" value="InterPro"/>
</dbReference>
<keyword evidence="12" id="KW-1185">Reference proteome</keyword>
<dbReference type="HAMAP" id="MF_00911">
    <property type="entry name" value="FtsQ_subfam"/>
    <property type="match status" value="1"/>
</dbReference>
<keyword evidence="8 9" id="KW-0131">Cell cycle</keyword>
<evidence type="ECO:0000256" key="4">
    <source>
        <dbReference type="ARBA" id="ARBA00022618"/>
    </source>
</evidence>
<sequence length="270" mass="30548">MRHAQPWTIPLDIRLMNLVSRLLLGVTVIAVIACGVMWLIKQPRFDLRVIRVHGEELEHNNSSTLRMAVASRIRGNFFTVDLEEVRQAFEAAPWVRKATVQRMWPYGLSVTLQEYQAIALWGHDRQTSHLLDVYGDVFEANAADVEDEKLPLLNGPDREGAGQTMWQLYQELTPLAMMFDQRISELRWSEQGTWSMQLSNGAEIVMGRGTQDEIVKRVRDFAQTVSVALKPYGDRQLLMADLRHLDGYAIQVAGVETVTAGTANTASGRR</sequence>
<keyword evidence="6 9" id="KW-1133">Transmembrane helix</keyword>
<evidence type="ECO:0000256" key="6">
    <source>
        <dbReference type="ARBA" id="ARBA00022989"/>
    </source>
</evidence>
<dbReference type="Gene3D" id="3.40.50.11690">
    <property type="entry name" value="Cell division protein FtsQ/DivIB"/>
    <property type="match status" value="1"/>
</dbReference>
<keyword evidence="4 9" id="KW-0132">Cell division</keyword>
<keyword evidence="3 9" id="KW-0997">Cell inner membrane</keyword>
<comment type="function">
    <text evidence="9">Essential cell division protein. May link together the upstream cell division proteins, which are predominantly cytoplasmic, with the downstream cell division proteins, which are predominantly periplasmic. May control correct divisome assembly.</text>
</comment>
<reference evidence="11 12" key="1">
    <citation type="submission" date="2018-01" db="EMBL/GenBank/DDBJ databases">
        <title>Saezia sanguinis gen. nov., sp. nov., in the order Burkholderiales isolated from human blood.</title>
        <authorList>
            <person name="Medina-Pascual M.J."/>
            <person name="Valdezate S."/>
            <person name="Monzon S."/>
            <person name="Cuesta I."/>
            <person name="Carrasco G."/>
            <person name="Villalon P."/>
            <person name="Saez-Nieto J.A."/>
        </authorList>
    </citation>
    <scope>NUCLEOTIDE SEQUENCE [LARGE SCALE GENOMIC DNA]</scope>
    <source>
        <strain evidence="11 12">CNM695-12</strain>
    </source>
</reference>
<evidence type="ECO:0000256" key="8">
    <source>
        <dbReference type="ARBA" id="ARBA00023306"/>
    </source>
</evidence>
<comment type="caution">
    <text evidence="11">The sequence shown here is derived from an EMBL/GenBank/DDBJ whole genome shotgun (WGS) entry which is preliminary data.</text>
</comment>
<evidence type="ECO:0000259" key="10">
    <source>
        <dbReference type="PROSITE" id="PS51779"/>
    </source>
</evidence>
<dbReference type="RefSeq" id="WP_126979864.1">
    <property type="nucleotide sequence ID" value="NZ_PQSP01000003.1"/>
</dbReference>
<evidence type="ECO:0000256" key="2">
    <source>
        <dbReference type="ARBA" id="ARBA00022475"/>
    </source>
</evidence>
<dbReference type="GO" id="GO:0043093">
    <property type="term" value="P:FtsZ-dependent cytokinesis"/>
    <property type="evidence" value="ECO:0007669"/>
    <property type="project" value="UniProtKB-UniRule"/>
</dbReference>
<evidence type="ECO:0000256" key="7">
    <source>
        <dbReference type="ARBA" id="ARBA00023136"/>
    </source>
</evidence>
<dbReference type="InterPro" id="IPR005548">
    <property type="entry name" value="Cell_div_FtsQ/DivIB_C"/>
</dbReference>
<dbReference type="AlphaFoldDB" id="A0A433SE05"/>
<dbReference type="GO" id="GO:0005886">
    <property type="term" value="C:plasma membrane"/>
    <property type="evidence" value="ECO:0007669"/>
    <property type="project" value="UniProtKB-SubCell"/>
</dbReference>
<dbReference type="Gene3D" id="3.10.20.310">
    <property type="entry name" value="membrane protein fhac"/>
    <property type="match status" value="1"/>
</dbReference>
<proteinExistence type="inferred from homology"/>
<organism evidence="11 12">
    <name type="scientific">Saezia sanguinis</name>
    <dbReference type="NCBI Taxonomy" id="1965230"/>
    <lineage>
        <taxon>Bacteria</taxon>
        <taxon>Pseudomonadati</taxon>
        <taxon>Pseudomonadota</taxon>
        <taxon>Betaproteobacteria</taxon>
        <taxon>Burkholderiales</taxon>
        <taxon>Saeziaceae</taxon>
        <taxon>Saezia</taxon>
    </lineage>
</organism>
<dbReference type="Proteomes" id="UP000286947">
    <property type="component" value="Unassembled WGS sequence"/>
</dbReference>
<evidence type="ECO:0000313" key="11">
    <source>
        <dbReference type="EMBL" id="RUS66864.1"/>
    </source>
</evidence>
<dbReference type="OrthoDB" id="9790370at2"/>
<dbReference type="PANTHER" id="PTHR35851">
    <property type="entry name" value="CELL DIVISION PROTEIN FTSQ"/>
    <property type="match status" value="1"/>
</dbReference>
<gene>
    <name evidence="9 11" type="primary">ftsQ</name>
    <name evidence="11" type="ORF">CUZ56_01659</name>
</gene>
<accession>A0A433SE05</accession>
<dbReference type="PROSITE" id="PS51257">
    <property type="entry name" value="PROKAR_LIPOPROTEIN"/>
    <property type="match status" value="1"/>
</dbReference>
<dbReference type="InterPro" id="IPR045335">
    <property type="entry name" value="FtsQ_C_sf"/>
</dbReference>